<dbReference type="Gene3D" id="3.90.950.20">
    <property type="entry name" value="CinA-like"/>
    <property type="match status" value="1"/>
</dbReference>
<dbReference type="SUPFAM" id="SSF142433">
    <property type="entry name" value="CinA-like"/>
    <property type="match status" value="1"/>
</dbReference>
<dbReference type="EMBL" id="FNDT01000004">
    <property type="protein sequence ID" value="SDH91884.1"/>
    <property type="molecule type" value="Genomic_DNA"/>
</dbReference>
<evidence type="ECO:0000259" key="1">
    <source>
        <dbReference type="Pfam" id="PF02464"/>
    </source>
</evidence>
<dbReference type="Pfam" id="PF02464">
    <property type="entry name" value="CinA"/>
    <property type="match status" value="1"/>
</dbReference>
<evidence type="ECO:0000313" key="3">
    <source>
        <dbReference type="Proteomes" id="UP000199258"/>
    </source>
</evidence>
<accession>A0A1G8GBZ2</accession>
<reference evidence="2 3" key="1">
    <citation type="submission" date="2016-10" db="EMBL/GenBank/DDBJ databases">
        <authorList>
            <person name="de Groot N.N."/>
        </authorList>
    </citation>
    <scope>NUCLEOTIDE SEQUENCE [LARGE SCALE GENOMIC DNA]</scope>
    <source>
        <strain evidence="2 3">NP_1H</strain>
    </source>
</reference>
<dbReference type="OrthoDB" id="1253990at2"/>
<dbReference type="STRING" id="335973.SAMN04488693_10451"/>
<protein>
    <submittedName>
        <fullName evidence="2">Nicotinamide-nucleotide amidase</fullName>
    </submittedName>
</protein>
<organism evidence="2 3">
    <name type="scientific">Arthrobacter subterraneus</name>
    <dbReference type="NCBI Taxonomy" id="335973"/>
    <lineage>
        <taxon>Bacteria</taxon>
        <taxon>Bacillati</taxon>
        <taxon>Actinomycetota</taxon>
        <taxon>Actinomycetes</taxon>
        <taxon>Micrococcales</taxon>
        <taxon>Micrococcaceae</taxon>
        <taxon>Arthrobacter</taxon>
    </lineage>
</organism>
<keyword evidence="3" id="KW-1185">Reference proteome</keyword>
<dbReference type="InterPro" id="IPR008136">
    <property type="entry name" value="CinA_C"/>
</dbReference>
<sequence>MTPAEIRAAALQHAVALASERRLTVATGESLTAGLVAASLADVPGASAVLRGGVVSYHRDLKVSLLGVDPELLRSVGAVDVQVAEQMARGARKSCNADIGIATTGVAGPEPHEGKDVGTVVVAVSGTDDCLVREYRFAGTRAQIREASCDAAVKLLTEVLQRRPVGTNRDPQ</sequence>
<name>A0A1G8GBZ2_9MICC</name>
<evidence type="ECO:0000313" key="2">
    <source>
        <dbReference type="EMBL" id="SDH91884.1"/>
    </source>
</evidence>
<dbReference type="RefSeq" id="WP_090585285.1">
    <property type="nucleotide sequence ID" value="NZ_FNDT01000004.1"/>
</dbReference>
<gene>
    <name evidence="2" type="ORF">SAMN04488693_10451</name>
</gene>
<dbReference type="Proteomes" id="UP000199258">
    <property type="component" value="Unassembled WGS sequence"/>
</dbReference>
<dbReference type="NCBIfam" id="TIGR00199">
    <property type="entry name" value="PncC_domain"/>
    <property type="match status" value="1"/>
</dbReference>
<proteinExistence type="predicted"/>
<dbReference type="InterPro" id="IPR036653">
    <property type="entry name" value="CinA-like_C"/>
</dbReference>
<dbReference type="AlphaFoldDB" id="A0A1G8GBZ2"/>
<feature type="domain" description="CinA C-terminal" evidence="1">
    <location>
        <begin position="12"/>
        <end position="160"/>
    </location>
</feature>